<feature type="domain" description="ABC transporter" evidence="8">
    <location>
        <begin position="383"/>
        <end position="623"/>
    </location>
</feature>
<protein>
    <submittedName>
        <fullName evidence="10">ABC transporter ATP-binding protein</fullName>
    </submittedName>
</protein>
<feature type="transmembrane region" description="Helical" evidence="7">
    <location>
        <begin position="182"/>
        <end position="212"/>
    </location>
</feature>
<proteinExistence type="predicted"/>
<organism evidence="10 11">
    <name type="scientific">Hymenobacter negativus</name>
    <dbReference type="NCBI Taxonomy" id="2795026"/>
    <lineage>
        <taxon>Bacteria</taxon>
        <taxon>Pseudomonadati</taxon>
        <taxon>Bacteroidota</taxon>
        <taxon>Cytophagia</taxon>
        <taxon>Cytophagales</taxon>
        <taxon>Hymenobacteraceae</taxon>
        <taxon>Hymenobacter</taxon>
    </lineage>
</organism>
<keyword evidence="4 10" id="KW-0067">ATP-binding</keyword>
<dbReference type="InterPro" id="IPR039421">
    <property type="entry name" value="Type_1_exporter"/>
</dbReference>
<dbReference type="InterPro" id="IPR027417">
    <property type="entry name" value="P-loop_NTPase"/>
</dbReference>
<dbReference type="PANTHER" id="PTHR43394">
    <property type="entry name" value="ATP-DEPENDENT PERMEASE MDL1, MITOCHONDRIAL"/>
    <property type="match status" value="1"/>
</dbReference>
<comment type="subcellular location">
    <subcellularLocation>
        <location evidence="1">Cell membrane</location>
        <topology evidence="1">Multi-pass membrane protein</topology>
    </subcellularLocation>
</comment>
<dbReference type="Gene3D" id="1.20.1560.10">
    <property type="entry name" value="ABC transporter type 1, transmembrane domain"/>
    <property type="match status" value="1"/>
</dbReference>
<evidence type="ECO:0000256" key="7">
    <source>
        <dbReference type="SAM" id="Phobius"/>
    </source>
</evidence>
<dbReference type="InterPro" id="IPR003439">
    <property type="entry name" value="ABC_transporter-like_ATP-bd"/>
</dbReference>
<keyword evidence="6 7" id="KW-0472">Membrane</keyword>
<dbReference type="RefSeq" id="WP_198074760.1">
    <property type="nucleotide sequence ID" value="NZ_JAEDAE010000002.1"/>
</dbReference>
<evidence type="ECO:0000256" key="4">
    <source>
        <dbReference type="ARBA" id="ARBA00022840"/>
    </source>
</evidence>
<evidence type="ECO:0000313" key="11">
    <source>
        <dbReference type="Proteomes" id="UP000625631"/>
    </source>
</evidence>
<dbReference type="SMART" id="SM00382">
    <property type="entry name" value="AAA"/>
    <property type="match status" value="1"/>
</dbReference>
<keyword evidence="11" id="KW-1185">Reference proteome</keyword>
<dbReference type="PROSITE" id="PS00211">
    <property type="entry name" value="ABC_TRANSPORTER_1"/>
    <property type="match status" value="1"/>
</dbReference>
<comment type="caution">
    <text evidence="10">The sequence shown here is derived from an EMBL/GenBank/DDBJ whole genome shotgun (WGS) entry which is preliminary data.</text>
</comment>
<evidence type="ECO:0000256" key="1">
    <source>
        <dbReference type="ARBA" id="ARBA00004651"/>
    </source>
</evidence>
<dbReference type="GO" id="GO:0005524">
    <property type="term" value="F:ATP binding"/>
    <property type="evidence" value="ECO:0007669"/>
    <property type="project" value="UniProtKB-KW"/>
</dbReference>
<dbReference type="PANTHER" id="PTHR43394:SF1">
    <property type="entry name" value="ATP-BINDING CASSETTE SUB-FAMILY B MEMBER 10, MITOCHONDRIAL"/>
    <property type="match status" value="1"/>
</dbReference>
<dbReference type="SUPFAM" id="SSF52540">
    <property type="entry name" value="P-loop containing nucleoside triphosphate hydrolases"/>
    <property type="match status" value="1"/>
</dbReference>
<dbReference type="SUPFAM" id="SSF90123">
    <property type="entry name" value="ABC transporter transmembrane region"/>
    <property type="match status" value="1"/>
</dbReference>
<keyword evidence="5 7" id="KW-1133">Transmembrane helix</keyword>
<evidence type="ECO:0000256" key="3">
    <source>
        <dbReference type="ARBA" id="ARBA00022741"/>
    </source>
</evidence>
<evidence type="ECO:0000256" key="6">
    <source>
        <dbReference type="ARBA" id="ARBA00023136"/>
    </source>
</evidence>
<keyword evidence="3" id="KW-0547">Nucleotide-binding</keyword>
<name>A0ABS0Q4T2_9BACT</name>
<evidence type="ECO:0000256" key="2">
    <source>
        <dbReference type="ARBA" id="ARBA00022692"/>
    </source>
</evidence>
<keyword evidence="2 7" id="KW-0812">Transmembrane</keyword>
<reference evidence="10 11" key="1">
    <citation type="submission" date="2020-12" db="EMBL/GenBank/DDBJ databases">
        <title>Hymenobacter sp.</title>
        <authorList>
            <person name="Kim M.K."/>
        </authorList>
    </citation>
    <scope>NUCLEOTIDE SEQUENCE [LARGE SCALE GENOMIC DNA]</scope>
    <source>
        <strain evidence="10 11">BT442</strain>
    </source>
</reference>
<dbReference type="InterPro" id="IPR011527">
    <property type="entry name" value="ABC1_TM_dom"/>
</dbReference>
<dbReference type="PROSITE" id="PS50929">
    <property type="entry name" value="ABC_TM1F"/>
    <property type="match status" value="1"/>
</dbReference>
<dbReference type="InterPro" id="IPR036640">
    <property type="entry name" value="ABC1_TM_sf"/>
</dbReference>
<feature type="transmembrane region" description="Helical" evidence="7">
    <location>
        <begin position="283"/>
        <end position="304"/>
    </location>
</feature>
<dbReference type="Gene3D" id="3.40.50.300">
    <property type="entry name" value="P-loop containing nucleotide triphosphate hydrolases"/>
    <property type="match status" value="1"/>
</dbReference>
<dbReference type="Proteomes" id="UP000625631">
    <property type="component" value="Unassembled WGS sequence"/>
</dbReference>
<evidence type="ECO:0000259" key="8">
    <source>
        <dbReference type="PROSITE" id="PS50893"/>
    </source>
</evidence>
<gene>
    <name evidence="10" type="ORF">I7X13_05955</name>
</gene>
<dbReference type="InterPro" id="IPR017871">
    <property type="entry name" value="ABC_transporter-like_CS"/>
</dbReference>
<feature type="domain" description="ABC transmembrane type-1" evidence="9">
    <location>
        <begin position="55"/>
        <end position="344"/>
    </location>
</feature>
<evidence type="ECO:0000259" key="9">
    <source>
        <dbReference type="PROSITE" id="PS50929"/>
    </source>
</evidence>
<sequence length="629" mass="70478">MFEFLKSISAKNPNGRRGPEQPAVSVRERVSALRHLPAFLKLIWSTSPRLALANIALRLVRAFLPLATLYVGRLIIDQVVALTKLPSWTLNLIDVRVYHFVVLEFGLVLLTDALGRAVALLDSLLGDLFANQSSIRLMEHAARLDLDQFEDSTFYDKLERARRQTLSRTVLMSQVLSQGQDMVTLVLLAGGLVAFQPWLLGLLLLAVVPAFLGESHFNERSYSLSHSWTPERRELDYLRQTGASDETAKEVKIFGLSDFLINRFRELSDDFYRQNKSLVLRRAGWGTLFAAIGAAGYYGAYVYIIARTVAGSISLGQLTFLAGSFARLRGLLEGILSRFSSVADGALYLQDFFDFFALRPRIVRQDLTGERPIPFPRPIQQGFEFENVGFQYKNGTKWAIRNLSFKLQAGEKLALVGENGAGKTTLVKLLARLYDPTEGRILLDGHDLREYDPAELRQEIGVIFQDFVRFQLPAGQNLAVGRIDERHNQPRIETAAQQSLADTVIAKLPGGYDQMIGRRFNGGVDLSGGEWQKIALGRAYMRDAQLLILDEPTAALDARAEFEVFERFKELTQGKTAVLISHRFSTVRMADRILVIENGQFVEIGSHEELLAKGGRYAELFALQAAGYR</sequence>
<dbReference type="InterPro" id="IPR003593">
    <property type="entry name" value="AAA+_ATPase"/>
</dbReference>
<dbReference type="Pfam" id="PF00005">
    <property type="entry name" value="ABC_tran"/>
    <property type="match status" value="1"/>
</dbReference>
<evidence type="ECO:0000313" key="10">
    <source>
        <dbReference type="EMBL" id="MBH8557582.1"/>
    </source>
</evidence>
<accession>A0ABS0Q4T2</accession>
<evidence type="ECO:0000256" key="5">
    <source>
        <dbReference type="ARBA" id="ARBA00022989"/>
    </source>
</evidence>
<dbReference type="EMBL" id="JAEDAE010000002">
    <property type="protein sequence ID" value="MBH8557582.1"/>
    <property type="molecule type" value="Genomic_DNA"/>
</dbReference>
<dbReference type="PROSITE" id="PS50893">
    <property type="entry name" value="ABC_TRANSPORTER_2"/>
    <property type="match status" value="1"/>
</dbReference>